<dbReference type="SUPFAM" id="SSF53474">
    <property type="entry name" value="alpha/beta-Hydrolases"/>
    <property type="match status" value="1"/>
</dbReference>
<sequence length="231" mass="24714">MYHRVSGYSESQASNQLAILAYFTNTLRQGNYTDSIGQPSKIVHMGLSFGSVLTTALIASYPNISDGVALTGSGFNGTNEGALWEAFRLNIASTVSPGKWPGRDSGYLTFGDPFANSAIFLHPGMYDREVLLYTQEIRHPLAAMEMVSEARLNLLATHFTGPVLVISGEFDFAVCGGNCNGVFQHPAAEIFASAKTFEAVVHPGVGHGINFSFNATGAYSVVMDFVAKNGL</sequence>
<gene>
    <name evidence="1" type="ORF">LSUE1_G004850</name>
</gene>
<dbReference type="InterPro" id="IPR029058">
    <property type="entry name" value="AB_hydrolase_fold"/>
</dbReference>
<evidence type="ECO:0000313" key="2">
    <source>
        <dbReference type="Proteomes" id="UP000469558"/>
    </source>
</evidence>
<reference evidence="1 2" key="1">
    <citation type="submission" date="2018-05" db="EMBL/GenBank/DDBJ databases">
        <title>Genome sequencing and assembly of the regulated plant pathogen Lachnellula willkommii and related sister species for the development of diagnostic species identification markers.</title>
        <authorList>
            <person name="Giroux E."/>
            <person name="Bilodeau G."/>
        </authorList>
    </citation>
    <scope>NUCLEOTIDE SEQUENCE [LARGE SCALE GENOMIC DNA]</scope>
    <source>
        <strain evidence="1 2">CBS 268.59</strain>
    </source>
</reference>
<dbReference type="Proteomes" id="UP000469558">
    <property type="component" value="Unassembled WGS sequence"/>
</dbReference>
<comment type="caution">
    <text evidence="1">The sequence shown here is derived from an EMBL/GenBank/DDBJ whole genome shotgun (WGS) entry which is preliminary data.</text>
</comment>
<dbReference type="OrthoDB" id="190201at2759"/>
<dbReference type="AlphaFoldDB" id="A0A8T9C3E2"/>
<protein>
    <submittedName>
        <fullName evidence="1">Uncharacterized protein</fullName>
    </submittedName>
</protein>
<accession>A0A8T9C3E2</accession>
<dbReference type="EMBL" id="QGMK01000752">
    <property type="protein sequence ID" value="TVY78492.1"/>
    <property type="molecule type" value="Genomic_DNA"/>
</dbReference>
<proteinExistence type="predicted"/>
<name>A0A8T9C3E2_9HELO</name>
<keyword evidence="2" id="KW-1185">Reference proteome</keyword>
<dbReference type="Gene3D" id="3.40.50.1820">
    <property type="entry name" value="alpha/beta hydrolase"/>
    <property type="match status" value="1"/>
</dbReference>
<organism evidence="1 2">
    <name type="scientific">Lachnellula suecica</name>
    <dbReference type="NCBI Taxonomy" id="602035"/>
    <lineage>
        <taxon>Eukaryota</taxon>
        <taxon>Fungi</taxon>
        <taxon>Dikarya</taxon>
        <taxon>Ascomycota</taxon>
        <taxon>Pezizomycotina</taxon>
        <taxon>Leotiomycetes</taxon>
        <taxon>Helotiales</taxon>
        <taxon>Lachnaceae</taxon>
        <taxon>Lachnellula</taxon>
    </lineage>
</organism>
<evidence type="ECO:0000313" key="1">
    <source>
        <dbReference type="EMBL" id="TVY78492.1"/>
    </source>
</evidence>